<dbReference type="PANTHER" id="PTHR45885">
    <property type="entry name" value="CELL DIVISION CYCLE 5-LIKE PROTEIN"/>
    <property type="match status" value="1"/>
</dbReference>
<reference evidence="12" key="1">
    <citation type="journal article" date="2022" name="DNA Res.">
        <title>Genome analysis of five recently described species of the CUG-Ser clade uncovers Candida theae as a new hybrid lineage with pathogenic potential in the Candida parapsilosis species complex.</title>
        <authorList>
            <person name="Mixao V."/>
            <person name="Del Olmo V."/>
            <person name="Hegedusova E."/>
            <person name="Saus E."/>
            <person name="Pryszcz L."/>
            <person name="Cillingova A."/>
            <person name="Nosek J."/>
            <person name="Gabaldon T."/>
        </authorList>
    </citation>
    <scope>NUCLEOTIDE SEQUENCE</scope>
    <source>
        <strain evidence="12">CBS 10844</strain>
    </source>
</reference>
<feature type="domain" description="HTH myb-type" evidence="11">
    <location>
        <begin position="58"/>
        <end position="107"/>
    </location>
</feature>
<dbReference type="InterPro" id="IPR047242">
    <property type="entry name" value="CDC5L/Cef1"/>
</dbReference>
<evidence type="ECO:0000256" key="2">
    <source>
        <dbReference type="ARBA" id="ARBA00022664"/>
    </source>
</evidence>
<dbReference type="Gene3D" id="1.10.10.60">
    <property type="entry name" value="Homeodomain-like"/>
    <property type="match status" value="2"/>
</dbReference>
<evidence type="ECO:0000256" key="5">
    <source>
        <dbReference type="ARBA" id="ARBA00023125"/>
    </source>
</evidence>
<keyword evidence="4" id="KW-0677">Repeat</keyword>
<feature type="domain" description="Myb-like" evidence="10">
    <location>
        <begin position="2"/>
        <end position="53"/>
    </location>
</feature>
<proteinExistence type="inferred from homology"/>
<keyword evidence="7" id="KW-0539">Nucleus</keyword>
<dbReference type="CDD" id="cd00167">
    <property type="entry name" value="SANT"/>
    <property type="match status" value="1"/>
</dbReference>
<dbReference type="InterPro" id="IPR009057">
    <property type="entry name" value="Homeodomain-like_sf"/>
</dbReference>
<feature type="domain" description="Myb-like" evidence="10">
    <location>
        <begin position="54"/>
        <end position="103"/>
    </location>
</feature>
<dbReference type="EMBL" id="JAHUZD010000021">
    <property type="protein sequence ID" value="KAI3406812.2"/>
    <property type="molecule type" value="Genomic_DNA"/>
</dbReference>
<protein>
    <recommendedName>
        <fullName evidence="8">Pre-mRNA-splicing factor CEF1</fullName>
    </recommendedName>
</protein>
<comment type="caution">
    <text evidence="12">The sequence shown here is derived from an EMBL/GenBank/DDBJ whole genome shotgun (WGS) entry which is preliminary data.</text>
</comment>
<dbReference type="GO" id="GO:0005681">
    <property type="term" value="C:spliceosomal complex"/>
    <property type="evidence" value="ECO:0007669"/>
    <property type="project" value="UniProtKB-KW"/>
</dbReference>
<evidence type="ECO:0000256" key="3">
    <source>
        <dbReference type="ARBA" id="ARBA00022728"/>
    </source>
</evidence>
<dbReference type="SUPFAM" id="SSF46689">
    <property type="entry name" value="Homeodomain-like"/>
    <property type="match status" value="1"/>
</dbReference>
<dbReference type="SMART" id="SM00717">
    <property type="entry name" value="SANT"/>
    <property type="match status" value="2"/>
</dbReference>
<keyword evidence="13" id="KW-1185">Reference proteome</keyword>
<dbReference type="Pfam" id="PF00249">
    <property type="entry name" value="Myb_DNA-binding"/>
    <property type="match status" value="2"/>
</dbReference>
<gene>
    <name evidence="12" type="ORF">KGF56_000417</name>
</gene>
<evidence type="ECO:0000256" key="6">
    <source>
        <dbReference type="ARBA" id="ARBA00023187"/>
    </source>
</evidence>
<accession>A0AAI9T1N5</accession>
<dbReference type="RefSeq" id="XP_049182557.1">
    <property type="nucleotide sequence ID" value="XM_049325562.1"/>
</dbReference>
<dbReference type="InterPro" id="IPR021786">
    <property type="entry name" value="Cdc5p/Cef1_C"/>
</dbReference>
<evidence type="ECO:0000313" key="13">
    <source>
        <dbReference type="Proteomes" id="UP001202479"/>
    </source>
</evidence>
<organism evidence="12 13">
    <name type="scientific">Candida oxycetoniae</name>
    <dbReference type="NCBI Taxonomy" id="497107"/>
    <lineage>
        <taxon>Eukaryota</taxon>
        <taxon>Fungi</taxon>
        <taxon>Dikarya</taxon>
        <taxon>Ascomycota</taxon>
        <taxon>Saccharomycotina</taxon>
        <taxon>Pichiomycetes</taxon>
        <taxon>Debaryomycetaceae</taxon>
        <taxon>Candida/Lodderomyces clade</taxon>
        <taxon>Candida</taxon>
    </lineage>
</organism>
<dbReference type="InterPro" id="IPR001005">
    <property type="entry name" value="SANT/Myb"/>
</dbReference>
<evidence type="ECO:0000256" key="7">
    <source>
        <dbReference type="ARBA" id="ARBA00023242"/>
    </source>
</evidence>
<feature type="region of interest" description="Disordered" evidence="9">
    <location>
        <begin position="281"/>
        <end position="315"/>
    </location>
</feature>
<dbReference type="GO" id="GO:0003677">
    <property type="term" value="F:DNA binding"/>
    <property type="evidence" value="ECO:0007669"/>
    <property type="project" value="UniProtKB-KW"/>
</dbReference>
<dbReference type="GO" id="GO:0000398">
    <property type="term" value="P:mRNA splicing, via spliceosome"/>
    <property type="evidence" value="ECO:0007669"/>
    <property type="project" value="InterPro"/>
</dbReference>
<dbReference type="InterPro" id="IPR017930">
    <property type="entry name" value="Myb_dom"/>
</dbReference>
<dbReference type="InterPro" id="IPR047240">
    <property type="entry name" value="SANT_CDC5L_II"/>
</dbReference>
<sequence length="613" mass="71164">MSVYVKGGAWTNIEDEILKAAVQKYGINQWARVSSLLPKKTDLQAKARWNEWLDPTINKSSWSLKEDKRLLELTKLLPNQWRTIASVIGRTATQCIERFQKLLDEEAGITTQDLRLSGPGIETLPAVGEAFVASLSHEPRREEDLNIALEALPAIADENELEDVDREMLAEARARLANTQGKKAKRKARERMLEESKRIALLQKRRDMKAAGISISLKTRNNKKNKNKEFDYNVSIPHEIVPAQGPYDITKELKENEKETNQFKHLVAKRGISLKEVDDKIRSQQEKTKQSKNQKRKLQQEEEEEEEESKTTGEGLIQFKKRKECREKETLDIDTSQKKDKEEAELPSLTRKPNKSILPFIKGLFDKLPEPKHHRGEPKLVFEGTENEDESLSLVQQQQTDQMDQMEQLKVLSQIDKEKLNRRRTQVVQRNLPIPHPYSIKENNSPLNSREVDVEALVGLEVLNLVGSDYRKHQNPKFTAPLVTELDEELYNEVNQQIDQELLNIKKEEKGLVCNFELEKNVKVAENVIAKLHELYNSSEALQKQLMKFTDYEHQRDMILSQIEENYLLLVTEDEKLKLTRYQAMEEEKEMKLETQRLNHEVDRLYSKIDAKC</sequence>
<dbReference type="Proteomes" id="UP001202479">
    <property type="component" value="Unassembled WGS sequence"/>
</dbReference>
<dbReference type="GO" id="GO:0000974">
    <property type="term" value="C:Prp19 complex"/>
    <property type="evidence" value="ECO:0007669"/>
    <property type="project" value="InterPro"/>
</dbReference>
<name>A0AAI9T1N5_9ASCO</name>
<evidence type="ECO:0000259" key="11">
    <source>
        <dbReference type="PROSITE" id="PS51294"/>
    </source>
</evidence>
<dbReference type="AlphaFoldDB" id="A0AAI9T1N5"/>
<keyword evidence="6" id="KW-0508">mRNA splicing</keyword>
<keyword evidence="3" id="KW-0747">Spliceosome</keyword>
<dbReference type="PANTHER" id="PTHR45885:SF1">
    <property type="entry name" value="CELL DIVISION CYCLE 5-LIKE PROTEIN"/>
    <property type="match status" value="1"/>
</dbReference>
<keyword evidence="2" id="KW-0507">mRNA processing</keyword>
<feature type="region of interest" description="Disordered" evidence="9">
    <location>
        <begin position="327"/>
        <end position="350"/>
    </location>
</feature>
<evidence type="ECO:0000313" key="12">
    <source>
        <dbReference type="EMBL" id="KAI3406812.2"/>
    </source>
</evidence>
<evidence type="ECO:0000256" key="9">
    <source>
        <dbReference type="SAM" id="MobiDB-lite"/>
    </source>
</evidence>
<dbReference type="PROSITE" id="PS51294">
    <property type="entry name" value="HTH_MYB"/>
    <property type="match status" value="2"/>
</dbReference>
<feature type="domain" description="HTH myb-type" evidence="11">
    <location>
        <begin position="1"/>
        <end position="57"/>
    </location>
</feature>
<dbReference type="CDD" id="cd11659">
    <property type="entry name" value="SANT_CDC5_II"/>
    <property type="match status" value="1"/>
</dbReference>
<evidence type="ECO:0000256" key="1">
    <source>
        <dbReference type="ARBA" id="ARBA00010506"/>
    </source>
</evidence>
<keyword evidence="5" id="KW-0238">DNA-binding</keyword>
<dbReference type="PROSITE" id="PS50090">
    <property type="entry name" value="MYB_LIKE"/>
    <property type="match status" value="2"/>
</dbReference>
<feature type="compositionally biased region" description="Basic and acidic residues" evidence="9">
    <location>
        <begin position="327"/>
        <end position="344"/>
    </location>
</feature>
<evidence type="ECO:0000256" key="4">
    <source>
        <dbReference type="ARBA" id="ARBA00022737"/>
    </source>
</evidence>
<evidence type="ECO:0000256" key="8">
    <source>
        <dbReference type="ARBA" id="ARBA00034837"/>
    </source>
</evidence>
<dbReference type="GeneID" id="73378034"/>
<comment type="similarity">
    <text evidence="1">Belongs to the CEF1 family.</text>
</comment>
<dbReference type="Pfam" id="PF11831">
    <property type="entry name" value="Myb_Cef"/>
    <property type="match status" value="1"/>
</dbReference>
<evidence type="ECO:0000259" key="10">
    <source>
        <dbReference type="PROSITE" id="PS50090"/>
    </source>
</evidence>